<reference evidence="4 5" key="1">
    <citation type="submission" date="2018-06" db="EMBL/GenBank/DDBJ databases">
        <title>Genomic Encyclopedia of Type Strains, Phase III (KMG-III): the genomes of soil and plant-associated and newly described type strains.</title>
        <authorList>
            <person name="Whitman W."/>
        </authorList>
    </citation>
    <scope>NUCLEOTIDE SEQUENCE [LARGE SCALE GENOMIC DNA]</scope>
    <source>
        <strain evidence="4 5">CECT 7732</strain>
    </source>
</reference>
<keyword evidence="1 2" id="KW-0732">Signal</keyword>
<evidence type="ECO:0000256" key="2">
    <source>
        <dbReference type="SAM" id="SignalP"/>
    </source>
</evidence>
<dbReference type="InterPro" id="IPR027385">
    <property type="entry name" value="Beta-barrel_OMP"/>
</dbReference>
<dbReference type="OrthoDB" id="9782229at2"/>
<name>A0A366D7P3_9GAMM</name>
<dbReference type="InterPro" id="IPR011250">
    <property type="entry name" value="OMP/PagP_B-barrel"/>
</dbReference>
<dbReference type="AlphaFoldDB" id="A0A366D7P3"/>
<dbReference type="Proteomes" id="UP000252086">
    <property type="component" value="Unassembled WGS sequence"/>
</dbReference>
<proteinExistence type="predicted"/>
<gene>
    <name evidence="4" type="ORF">DFP76_101329</name>
</gene>
<protein>
    <submittedName>
        <fullName evidence="4">Opacity protein-like surface antigen</fullName>
    </submittedName>
</protein>
<evidence type="ECO:0000313" key="4">
    <source>
        <dbReference type="EMBL" id="RBO86053.1"/>
    </source>
</evidence>
<dbReference type="Gene3D" id="2.40.160.20">
    <property type="match status" value="1"/>
</dbReference>
<evidence type="ECO:0000259" key="3">
    <source>
        <dbReference type="Pfam" id="PF13505"/>
    </source>
</evidence>
<keyword evidence="5" id="KW-1185">Reference proteome</keyword>
<accession>A0A366D7P3</accession>
<feature type="signal peptide" evidence="2">
    <location>
        <begin position="1"/>
        <end position="26"/>
    </location>
</feature>
<organism evidence="4 5">
    <name type="scientific">Marinomonas aquiplantarum</name>
    <dbReference type="NCBI Taxonomy" id="491951"/>
    <lineage>
        <taxon>Bacteria</taxon>
        <taxon>Pseudomonadati</taxon>
        <taxon>Pseudomonadota</taxon>
        <taxon>Gammaproteobacteria</taxon>
        <taxon>Oceanospirillales</taxon>
        <taxon>Oceanospirillaceae</taxon>
        <taxon>Marinomonas</taxon>
    </lineage>
</organism>
<dbReference type="Pfam" id="PF13505">
    <property type="entry name" value="OMP_b-brl"/>
    <property type="match status" value="1"/>
</dbReference>
<dbReference type="EMBL" id="QNRF01000001">
    <property type="protein sequence ID" value="RBO86053.1"/>
    <property type="molecule type" value="Genomic_DNA"/>
</dbReference>
<evidence type="ECO:0000256" key="1">
    <source>
        <dbReference type="ARBA" id="ARBA00022729"/>
    </source>
</evidence>
<sequence>MAISFTKRTLFSGVLMASTLTTMAYAEPSKPGFTLTPSLGFYNTDNDRDAGNDHSYALGLGYQFNSPLAIEATYLHSDARKRGRDHDLDQYRVDGLYSLPKFTQVDLTPYLAAGVGLTDVDGTDSSTNLFINAGGGVKYALNQDVSLRADFRLVKDIEDNYLDNVASIGVQYAFGEPALQYSN</sequence>
<feature type="domain" description="Outer membrane protein beta-barrel" evidence="3">
    <location>
        <begin position="13"/>
        <end position="174"/>
    </location>
</feature>
<dbReference type="SUPFAM" id="SSF56925">
    <property type="entry name" value="OMPA-like"/>
    <property type="match status" value="1"/>
</dbReference>
<comment type="caution">
    <text evidence="4">The sequence shown here is derived from an EMBL/GenBank/DDBJ whole genome shotgun (WGS) entry which is preliminary data.</text>
</comment>
<feature type="chain" id="PRO_5016759442" evidence="2">
    <location>
        <begin position="27"/>
        <end position="183"/>
    </location>
</feature>
<evidence type="ECO:0000313" key="5">
    <source>
        <dbReference type="Proteomes" id="UP000252086"/>
    </source>
</evidence>